<dbReference type="PROSITE" id="PS50975">
    <property type="entry name" value="ATP_GRASP"/>
    <property type="match status" value="1"/>
</dbReference>
<evidence type="ECO:0000259" key="7">
    <source>
        <dbReference type="PROSITE" id="PS50975"/>
    </source>
</evidence>
<dbReference type="UniPathway" id="UPA00074">
    <property type="reaction ID" value="UER00942"/>
</dbReference>
<dbReference type="NCBIfam" id="NF004676">
    <property type="entry name" value="PRK06019.1-2"/>
    <property type="match status" value="1"/>
</dbReference>
<dbReference type="HAMAP" id="MF_01928">
    <property type="entry name" value="PurK"/>
    <property type="match status" value="1"/>
</dbReference>
<dbReference type="EC" id="6.3.4.18" evidence="5 6"/>
<organism evidence="8 9">
    <name type="scientific">Aureibacillus halotolerans</name>
    <dbReference type="NCBI Taxonomy" id="1508390"/>
    <lineage>
        <taxon>Bacteria</taxon>
        <taxon>Bacillati</taxon>
        <taxon>Bacillota</taxon>
        <taxon>Bacilli</taxon>
        <taxon>Bacillales</taxon>
        <taxon>Bacillaceae</taxon>
        <taxon>Aureibacillus</taxon>
    </lineage>
</organism>
<dbReference type="EMBL" id="SNYJ01000026">
    <property type="protein sequence ID" value="TDQ34143.1"/>
    <property type="molecule type" value="Genomic_DNA"/>
</dbReference>
<dbReference type="InterPro" id="IPR054350">
    <property type="entry name" value="PurT/PurK_preATP-grasp"/>
</dbReference>
<name>A0A4R6TSJ1_9BACI</name>
<accession>A0A4R6TSJ1</accession>
<dbReference type="FunFam" id="3.40.50.20:FF:000016">
    <property type="entry name" value="N5-carboxyaminoimidazole ribonucleotide synthase"/>
    <property type="match status" value="1"/>
</dbReference>
<keyword evidence="1 5" id="KW-0436">Ligase</keyword>
<dbReference type="FunFam" id="3.30.1490.20:FF:000015">
    <property type="entry name" value="N5-carboxyaminoimidazole ribonucleotide synthase"/>
    <property type="match status" value="1"/>
</dbReference>
<dbReference type="InterPro" id="IPR040686">
    <property type="entry name" value="PurK_C"/>
</dbReference>
<comment type="subunit">
    <text evidence="5 6">Homodimer.</text>
</comment>
<dbReference type="InterPro" id="IPR016185">
    <property type="entry name" value="PreATP-grasp_dom_sf"/>
</dbReference>
<dbReference type="InterPro" id="IPR011054">
    <property type="entry name" value="Rudment_hybrid_motif"/>
</dbReference>
<dbReference type="NCBIfam" id="TIGR01161">
    <property type="entry name" value="purK"/>
    <property type="match status" value="1"/>
</dbReference>
<keyword evidence="2 5" id="KW-0547">Nucleotide-binding</keyword>
<evidence type="ECO:0000256" key="6">
    <source>
        <dbReference type="RuleBase" id="RU361200"/>
    </source>
</evidence>
<dbReference type="Pfam" id="PF17769">
    <property type="entry name" value="PurK_C"/>
    <property type="match status" value="1"/>
</dbReference>
<dbReference type="InterPro" id="IPR013815">
    <property type="entry name" value="ATP_grasp_subdomain_1"/>
</dbReference>
<dbReference type="GO" id="GO:0005829">
    <property type="term" value="C:cytosol"/>
    <property type="evidence" value="ECO:0007669"/>
    <property type="project" value="TreeGrafter"/>
</dbReference>
<feature type="binding site" evidence="5">
    <location>
        <position position="190"/>
    </location>
    <ligand>
        <name>ATP</name>
        <dbReference type="ChEBI" id="CHEBI:30616"/>
    </ligand>
</feature>
<dbReference type="Proteomes" id="UP000295632">
    <property type="component" value="Unassembled WGS sequence"/>
</dbReference>
<dbReference type="Pfam" id="PF22660">
    <property type="entry name" value="RS_preATP-grasp-like"/>
    <property type="match status" value="1"/>
</dbReference>
<dbReference type="OrthoDB" id="9804625at2"/>
<evidence type="ECO:0000256" key="5">
    <source>
        <dbReference type="HAMAP-Rule" id="MF_01928"/>
    </source>
</evidence>
<dbReference type="PANTHER" id="PTHR11609:SF5">
    <property type="entry name" value="PHOSPHORIBOSYLAMINOIMIDAZOLE CARBOXYLASE"/>
    <property type="match status" value="1"/>
</dbReference>
<dbReference type="GO" id="GO:0004638">
    <property type="term" value="F:phosphoribosylaminoimidazole carboxylase activity"/>
    <property type="evidence" value="ECO:0007669"/>
    <property type="project" value="InterPro"/>
</dbReference>
<evidence type="ECO:0000256" key="1">
    <source>
        <dbReference type="ARBA" id="ARBA00022598"/>
    </source>
</evidence>
<feature type="domain" description="ATP-grasp" evidence="7">
    <location>
        <begin position="111"/>
        <end position="297"/>
    </location>
</feature>
<keyword evidence="3 5" id="KW-0658">Purine biosynthesis</keyword>
<dbReference type="InterPro" id="IPR011761">
    <property type="entry name" value="ATP-grasp"/>
</dbReference>
<dbReference type="Pfam" id="PF02222">
    <property type="entry name" value="ATP-grasp"/>
    <property type="match status" value="1"/>
</dbReference>
<evidence type="ECO:0000313" key="9">
    <source>
        <dbReference type="Proteomes" id="UP000295632"/>
    </source>
</evidence>
<keyword evidence="9" id="KW-1185">Reference proteome</keyword>
<dbReference type="Gene3D" id="3.30.1490.20">
    <property type="entry name" value="ATP-grasp fold, A domain"/>
    <property type="match status" value="1"/>
</dbReference>
<dbReference type="GO" id="GO:0006189">
    <property type="term" value="P:'de novo' IMP biosynthetic process"/>
    <property type="evidence" value="ECO:0007669"/>
    <property type="project" value="UniProtKB-UniRule"/>
</dbReference>
<dbReference type="Gene3D" id="3.30.470.20">
    <property type="entry name" value="ATP-grasp fold, B domain"/>
    <property type="match status" value="1"/>
</dbReference>
<comment type="catalytic activity">
    <reaction evidence="5 6">
        <text>5-amino-1-(5-phospho-beta-D-ribosyl)imidazole + hydrogencarbonate + ATP = 5-carboxyamino-1-(5-phospho-D-ribosyl)imidazole + ADP + phosphate + 2 H(+)</text>
        <dbReference type="Rhea" id="RHEA:19317"/>
        <dbReference type="ChEBI" id="CHEBI:15378"/>
        <dbReference type="ChEBI" id="CHEBI:17544"/>
        <dbReference type="ChEBI" id="CHEBI:30616"/>
        <dbReference type="ChEBI" id="CHEBI:43474"/>
        <dbReference type="ChEBI" id="CHEBI:58730"/>
        <dbReference type="ChEBI" id="CHEBI:137981"/>
        <dbReference type="ChEBI" id="CHEBI:456216"/>
        <dbReference type="EC" id="6.3.4.18"/>
    </reaction>
</comment>
<dbReference type="GO" id="GO:0034028">
    <property type="term" value="F:5-(carboxyamino)imidazole ribonucleotide synthase activity"/>
    <property type="evidence" value="ECO:0007669"/>
    <property type="project" value="UniProtKB-UniRule"/>
</dbReference>
<dbReference type="GO" id="GO:0046872">
    <property type="term" value="F:metal ion binding"/>
    <property type="evidence" value="ECO:0007669"/>
    <property type="project" value="InterPro"/>
</dbReference>
<dbReference type="NCBIfam" id="NF004675">
    <property type="entry name" value="PRK06019.1-1"/>
    <property type="match status" value="1"/>
</dbReference>
<protein>
    <recommendedName>
        <fullName evidence="5 6">N5-carboxyaminoimidazole ribonucleotide synthase</fullName>
        <shortName evidence="5 6">N5-CAIR synthase</shortName>
        <ecNumber evidence="5 6">6.3.4.18</ecNumber>
    </recommendedName>
    <alternativeName>
        <fullName evidence="5 6">5-(carboxyamino)imidazole ribonucleotide synthetase</fullName>
    </alternativeName>
</protein>
<dbReference type="AlphaFoldDB" id="A0A4R6TSJ1"/>
<dbReference type="InterPro" id="IPR005875">
    <property type="entry name" value="PurK"/>
</dbReference>
<evidence type="ECO:0000313" key="8">
    <source>
        <dbReference type="EMBL" id="TDQ34143.1"/>
    </source>
</evidence>
<feature type="binding site" evidence="5">
    <location>
        <position position="147"/>
    </location>
    <ligand>
        <name>ATP</name>
        <dbReference type="ChEBI" id="CHEBI:30616"/>
    </ligand>
</feature>
<dbReference type="FunFam" id="3.30.470.20:FF:000029">
    <property type="entry name" value="N5-carboxyaminoimidazole ribonucleotide synthase"/>
    <property type="match status" value="1"/>
</dbReference>
<evidence type="ECO:0000256" key="3">
    <source>
        <dbReference type="ARBA" id="ARBA00022755"/>
    </source>
</evidence>
<feature type="binding site" evidence="5">
    <location>
        <position position="213"/>
    </location>
    <ligand>
        <name>ATP</name>
        <dbReference type="ChEBI" id="CHEBI:30616"/>
    </ligand>
</feature>
<dbReference type="GO" id="GO:0005524">
    <property type="term" value="F:ATP binding"/>
    <property type="evidence" value="ECO:0007669"/>
    <property type="project" value="UniProtKB-UniRule"/>
</dbReference>
<feature type="binding site" evidence="5">
    <location>
        <begin position="152"/>
        <end position="158"/>
    </location>
    <ligand>
        <name>ATP</name>
        <dbReference type="ChEBI" id="CHEBI:30616"/>
    </ligand>
</feature>
<dbReference type="Gene3D" id="3.40.50.20">
    <property type="match status" value="1"/>
</dbReference>
<feature type="binding site" evidence="5">
    <location>
        <begin position="182"/>
        <end position="185"/>
    </location>
    <ligand>
        <name>ATP</name>
        <dbReference type="ChEBI" id="CHEBI:30616"/>
    </ligand>
</feature>
<dbReference type="SUPFAM" id="SSF56059">
    <property type="entry name" value="Glutathione synthetase ATP-binding domain-like"/>
    <property type="match status" value="1"/>
</dbReference>
<evidence type="ECO:0000256" key="2">
    <source>
        <dbReference type="ARBA" id="ARBA00022741"/>
    </source>
</evidence>
<proteinExistence type="inferred from homology"/>
<comment type="function">
    <text evidence="5">Catalyzes the ATP-dependent conversion of 5-aminoimidazole ribonucleotide (AIR) and HCO(3)(-) to N5-carboxyaminoimidazole ribonucleotide (N5-CAIR).</text>
</comment>
<dbReference type="SUPFAM" id="SSF51246">
    <property type="entry name" value="Rudiment single hybrid motif"/>
    <property type="match status" value="1"/>
</dbReference>
<dbReference type="SUPFAM" id="SSF52440">
    <property type="entry name" value="PreATP-grasp domain"/>
    <property type="match status" value="1"/>
</dbReference>
<dbReference type="NCBIfam" id="NF004679">
    <property type="entry name" value="PRK06019.1-5"/>
    <property type="match status" value="1"/>
</dbReference>
<keyword evidence="4 5" id="KW-0067">ATP-binding</keyword>
<dbReference type="PANTHER" id="PTHR11609">
    <property type="entry name" value="PURINE BIOSYNTHESIS PROTEIN 6/7, PUR6/7"/>
    <property type="match status" value="1"/>
</dbReference>
<dbReference type="RefSeq" id="WP_133582207.1">
    <property type="nucleotide sequence ID" value="NZ_SNYJ01000026.1"/>
</dbReference>
<comment type="similarity">
    <text evidence="5 6">Belongs to the PurK/PurT family.</text>
</comment>
<comment type="caution">
    <text evidence="8">The sequence shown here is derived from an EMBL/GenBank/DDBJ whole genome shotgun (WGS) entry which is preliminary data.</text>
</comment>
<evidence type="ECO:0000256" key="4">
    <source>
        <dbReference type="ARBA" id="ARBA00022840"/>
    </source>
</evidence>
<gene>
    <name evidence="5 6" type="primary">purK</name>
    <name evidence="8" type="ORF">EV213_1268</name>
</gene>
<sequence length="384" mass="41603">MNSLIMPPATIGIIGGGQLGRMMAVAAKQMGFRVAVLDPDAEGPAAQLADTMIAANYSDLEAAKQLADVSDRITYEFENIDRDVLGWLEGTGKLVQSPLLLELTQHRIKEKQAIEESGCQVAPYRSVTDNATLQQAIAELGLPAVLKTCTGGYDGKGQVVLKTEEDATEAQALLQQGDCVLEQWVPFKAELSVIVVSSANGEVRTFPVAENRHEQNILAITTVPARFSESVLQQADELALKLAEALPLVGTLAVEMFLTQDDELYVNELAPRPHNSGHYTIEGCETSQFEQHVRAVCGWPLGATTLRQPSVMVNILGEHLPAVLNQVDSFGPHTHLHLYGKKEARPLRKMGHLTVTAPSVQEAEAEASELDALLYGKDNRGIHS</sequence>
<dbReference type="InterPro" id="IPR003135">
    <property type="entry name" value="ATP-grasp_carboxylate-amine"/>
</dbReference>
<feature type="binding site" evidence="5">
    <location>
        <begin position="267"/>
        <end position="268"/>
    </location>
    <ligand>
        <name>ATP</name>
        <dbReference type="ChEBI" id="CHEBI:30616"/>
    </ligand>
</feature>
<reference evidence="8 9" key="1">
    <citation type="submission" date="2019-03" db="EMBL/GenBank/DDBJ databases">
        <title>Genomic Encyclopedia of Type Strains, Phase IV (KMG-IV): sequencing the most valuable type-strain genomes for metagenomic binning, comparative biology and taxonomic classification.</title>
        <authorList>
            <person name="Goeker M."/>
        </authorList>
    </citation>
    <scope>NUCLEOTIDE SEQUENCE [LARGE SCALE GENOMIC DNA]</scope>
    <source>
        <strain evidence="8 9">DSM 28697</strain>
    </source>
</reference>
<comment type="function">
    <text evidence="6">Catalyzes the ATP-dependent conversion of 5-aminoimidazole ribonucleotide (AIR) and HCO(3)- to N5-carboxyaminoimidazole ribonucleotide (N5-CAIR).</text>
</comment>
<comment type="pathway">
    <text evidence="5 6">Purine metabolism; IMP biosynthesis via de novo pathway; 5-amino-1-(5-phospho-D-ribosyl)imidazole-4-carboxylate from 5-amino-1-(5-phospho-D-ribosyl)imidazole (N5-CAIR route): step 1/2.</text>
</comment>
<feature type="binding site" evidence="5">
    <location>
        <position position="107"/>
    </location>
    <ligand>
        <name>ATP</name>
        <dbReference type="ChEBI" id="CHEBI:30616"/>
    </ligand>
</feature>